<gene>
    <name evidence="2" type="ORF">KIL84_001999</name>
</gene>
<dbReference type="AlphaFoldDB" id="A0A9D4B5I7"/>
<evidence type="ECO:0000313" key="2">
    <source>
        <dbReference type="EMBL" id="KAH1181065.1"/>
    </source>
</evidence>
<proteinExistence type="predicted"/>
<sequence length="102" mass="11113">MSLPHGSVTEPVLSNQPLLALCPVERLPGCKEQADGDWAQTPVSPMQPPSERRPWQPRDAADAALHGAWYRLGQSREVTAKPLGMPVLPHCVALWACQLPPC</sequence>
<dbReference type="EMBL" id="JAHDVG010000469">
    <property type="protein sequence ID" value="KAH1181065.1"/>
    <property type="molecule type" value="Genomic_DNA"/>
</dbReference>
<keyword evidence="3" id="KW-1185">Reference proteome</keyword>
<dbReference type="Proteomes" id="UP000827986">
    <property type="component" value="Unassembled WGS sequence"/>
</dbReference>
<evidence type="ECO:0000256" key="1">
    <source>
        <dbReference type="SAM" id="MobiDB-lite"/>
    </source>
</evidence>
<comment type="caution">
    <text evidence="2">The sequence shown here is derived from an EMBL/GenBank/DDBJ whole genome shotgun (WGS) entry which is preliminary data.</text>
</comment>
<accession>A0A9D4B5I7</accession>
<reference evidence="2" key="1">
    <citation type="submission" date="2021-09" db="EMBL/GenBank/DDBJ databases">
        <title>The genome of Mauremys mutica provides insights into the evolution of semi-aquatic lifestyle.</title>
        <authorList>
            <person name="Gong S."/>
            <person name="Gao Y."/>
        </authorList>
    </citation>
    <scope>NUCLEOTIDE SEQUENCE</scope>
    <source>
        <strain evidence="2">MM-2020</strain>
        <tissue evidence="2">Muscle</tissue>
    </source>
</reference>
<feature type="region of interest" description="Disordered" evidence="1">
    <location>
        <begin position="33"/>
        <end position="58"/>
    </location>
</feature>
<organism evidence="2 3">
    <name type="scientific">Mauremys mutica</name>
    <name type="common">yellowpond turtle</name>
    <dbReference type="NCBI Taxonomy" id="74926"/>
    <lineage>
        <taxon>Eukaryota</taxon>
        <taxon>Metazoa</taxon>
        <taxon>Chordata</taxon>
        <taxon>Craniata</taxon>
        <taxon>Vertebrata</taxon>
        <taxon>Euteleostomi</taxon>
        <taxon>Archelosauria</taxon>
        <taxon>Testudinata</taxon>
        <taxon>Testudines</taxon>
        <taxon>Cryptodira</taxon>
        <taxon>Durocryptodira</taxon>
        <taxon>Testudinoidea</taxon>
        <taxon>Geoemydidae</taxon>
        <taxon>Geoemydinae</taxon>
        <taxon>Mauremys</taxon>
    </lineage>
</organism>
<protein>
    <submittedName>
        <fullName evidence="2">Uncharacterized protein</fullName>
    </submittedName>
</protein>
<name>A0A9D4B5I7_9SAUR</name>
<evidence type="ECO:0000313" key="3">
    <source>
        <dbReference type="Proteomes" id="UP000827986"/>
    </source>
</evidence>